<reference evidence="7 8" key="1">
    <citation type="submission" date="2020-08" db="EMBL/GenBank/DDBJ databases">
        <title>Functional genomics of gut bacteria from endangered species of beetles.</title>
        <authorList>
            <person name="Carlos-Shanley C."/>
        </authorList>
    </citation>
    <scope>NUCLEOTIDE SEQUENCE [LARGE SCALE GENOMIC DNA]</scope>
    <source>
        <strain evidence="7 8">S00245</strain>
    </source>
</reference>
<accession>A0A7W7K7W3</accession>
<dbReference type="InterPro" id="IPR001623">
    <property type="entry name" value="DnaJ_domain"/>
</dbReference>
<dbReference type="PANTHER" id="PTHR12763:SF28">
    <property type="entry name" value="GEO10507P1-RELATED"/>
    <property type="match status" value="1"/>
</dbReference>
<dbReference type="Proteomes" id="UP000555448">
    <property type="component" value="Unassembled WGS sequence"/>
</dbReference>
<dbReference type="InterPro" id="IPR036869">
    <property type="entry name" value="J_dom_sf"/>
</dbReference>
<dbReference type="EMBL" id="JACHLR010000003">
    <property type="protein sequence ID" value="MBB4857816.1"/>
    <property type="molecule type" value="Genomic_DNA"/>
</dbReference>
<dbReference type="PANTHER" id="PTHR12763">
    <property type="match status" value="1"/>
</dbReference>
<dbReference type="CDD" id="cd06257">
    <property type="entry name" value="DnaJ"/>
    <property type="match status" value="1"/>
</dbReference>
<evidence type="ECO:0000256" key="2">
    <source>
        <dbReference type="ARBA" id="ARBA00022692"/>
    </source>
</evidence>
<organism evidence="7 8">
    <name type="scientific">Novosphingobium chloroacetimidivorans</name>
    <dbReference type="NCBI Taxonomy" id="1428314"/>
    <lineage>
        <taxon>Bacteria</taxon>
        <taxon>Pseudomonadati</taxon>
        <taxon>Pseudomonadota</taxon>
        <taxon>Alphaproteobacteria</taxon>
        <taxon>Sphingomonadales</taxon>
        <taxon>Sphingomonadaceae</taxon>
        <taxon>Novosphingobium</taxon>
    </lineage>
</organism>
<evidence type="ECO:0000313" key="8">
    <source>
        <dbReference type="Proteomes" id="UP000555448"/>
    </source>
</evidence>
<evidence type="ECO:0000256" key="4">
    <source>
        <dbReference type="ARBA" id="ARBA00023136"/>
    </source>
</evidence>
<keyword evidence="8" id="KW-1185">Reference proteome</keyword>
<comment type="caution">
    <text evidence="7">The sequence shown here is derived from an EMBL/GenBank/DDBJ whole genome shotgun (WGS) entry which is preliminary data.</text>
</comment>
<sequence length="100" mass="10692">MIKLVILVALALVAWKLATGRWPWQPKAVSGPSVQDRAGRQRASTLLGVAPGAGRQDIIEAHRRLLAQVHPDRGGSNELVHEANAARDTLLAALPPHATD</sequence>
<comment type="similarity">
    <text evidence="5">Belongs to the TIM14 family.</text>
</comment>
<evidence type="ECO:0000256" key="3">
    <source>
        <dbReference type="ARBA" id="ARBA00022989"/>
    </source>
</evidence>
<evidence type="ECO:0000313" key="7">
    <source>
        <dbReference type="EMBL" id="MBB4857816.1"/>
    </source>
</evidence>
<dbReference type="SUPFAM" id="SSF46565">
    <property type="entry name" value="Chaperone J-domain"/>
    <property type="match status" value="1"/>
</dbReference>
<name>A0A7W7K7W3_9SPHN</name>
<gene>
    <name evidence="7" type="ORF">HNO88_001127</name>
</gene>
<dbReference type="RefSeq" id="WP_184243067.1">
    <property type="nucleotide sequence ID" value="NZ_JACHLR010000003.1"/>
</dbReference>
<dbReference type="GO" id="GO:0016020">
    <property type="term" value="C:membrane"/>
    <property type="evidence" value="ECO:0007669"/>
    <property type="project" value="UniProtKB-SubCell"/>
</dbReference>
<dbReference type="Gene3D" id="1.10.287.110">
    <property type="entry name" value="DnaJ domain"/>
    <property type="match status" value="1"/>
</dbReference>
<comment type="subcellular location">
    <subcellularLocation>
        <location evidence="1">Membrane</location>
        <topology evidence="1">Single-pass membrane protein</topology>
    </subcellularLocation>
</comment>
<keyword evidence="2" id="KW-0812">Transmembrane</keyword>
<proteinExistence type="inferred from homology"/>
<dbReference type="SMART" id="SM00271">
    <property type="entry name" value="DnaJ"/>
    <property type="match status" value="1"/>
</dbReference>
<evidence type="ECO:0000256" key="1">
    <source>
        <dbReference type="ARBA" id="ARBA00004167"/>
    </source>
</evidence>
<feature type="domain" description="J" evidence="6">
    <location>
        <begin position="41"/>
        <end position="95"/>
    </location>
</feature>
<evidence type="ECO:0000256" key="5">
    <source>
        <dbReference type="ARBA" id="ARBA00038105"/>
    </source>
</evidence>
<dbReference type="AlphaFoldDB" id="A0A7W7K7W3"/>
<keyword evidence="3" id="KW-1133">Transmembrane helix</keyword>
<evidence type="ECO:0000259" key="6">
    <source>
        <dbReference type="SMART" id="SM00271"/>
    </source>
</evidence>
<keyword evidence="4" id="KW-0472">Membrane</keyword>
<protein>
    <recommendedName>
        <fullName evidence="6">J domain-containing protein</fullName>
    </recommendedName>
</protein>